<protein>
    <recommendedName>
        <fullName evidence="4">DUF4340 domain-containing protein</fullName>
    </recommendedName>
</protein>
<evidence type="ECO:0000256" key="1">
    <source>
        <dbReference type="SAM" id="SignalP"/>
    </source>
</evidence>
<feature type="signal peptide" evidence="1">
    <location>
        <begin position="1"/>
        <end position="21"/>
    </location>
</feature>
<gene>
    <name evidence="2" type="ORF">KYK27_02595</name>
</gene>
<dbReference type="Proteomes" id="UP000774935">
    <property type="component" value="Unassembled WGS sequence"/>
</dbReference>
<evidence type="ECO:0008006" key="4">
    <source>
        <dbReference type="Google" id="ProtNLM"/>
    </source>
</evidence>
<evidence type="ECO:0000313" key="3">
    <source>
        <dbReference type="Proteomes" id="UP000774935"/>
    </source>
</evidence>
<sequence length="493" mass="55976">MYKVCLLLLLIVVLVVSPLLAQKPTQPNRLELELDIYKTDVQVLATPDSSLLVLTKTDGNWTNPPTFGFTKYNHQLQPAWDKKITLNPISRYITHFSEKAYSYIAFTGESNDDFQFVKLNLTDGDYATKEYKIEAIDSIYVFKVLSGNYFIVARSRKTGTPTLLHLNESSGDIKPLPAVYGTESTFSDILVHPESQQVSVVMSESNGKISRLQTKIFSADGTLLNNYFIHPTHEKRPVTAEITPGDSTSRLLIGNYSTRNLRYASGIFTVPVTANSSDSRYYSFLQLKNFFRYMKPKREKRMRQREEQKEQAGKDSGAQYRLLFHDVYPTLNGYIISAEVYTTDSRGGNFNRIYGPTGYLVSTPTVYRRTMALAMGFDKDGILLWDNSFPLQNMETRTLQQSVEVTTSPTGTVVIAYPDEDDIFYKVMEQDNYVEEDAELKLQPGDANSKIVSTSMAGLIKWYGLNFAAFGWHRVKPANADSRMVFYINKISF</sequence>
<keyword evidence="3" id="KW-1185">Reference proteome</keyword>
<comment type="caution">
    <text evidence="2">The sequence shown here is derived from an EMBL/GenBank/DDBJ whole genome shotgun (WGS) entry which is preliminary data.</text>
</comment>
<name>A0ABS6X7E1_9BACT</name>
<organism evidence="2 3">
    <name type="scientific">Pontibacter populi</name>
    <dbReference type="NCBI Taxonomy" id="890055"/>
    <lineage>
        <taxon>Bacteria</taxon>
        <taxon>Pseudomonadati</taxon>
        <taxon>Bacteroidota</taxon>
        <taxon>Cytophagia</taxon>
        <taxon>Cytophagales</taxon>
        <taxon>Hymenobacteraceae</taxon>
        <taxon>Pontibacter</taxon>
    </lineage>
</organism>
<feature type="chain" id="PRO_5047330752" description="DUF4340 domain-containing protein" evidence="1">
    <location>
        <begin position="22"/>
        <end position="493"/>
    </location>
</feature>
<dbReference type="RefSeq" id="WP_199108495.1">
    <property type="nucleotide sequence ID" value="NZ_JAHWXQ010000001.1"/>
</dbReference>
<dbReference type="EMBL" id="JAHWXQ010000001">
    <property type="protein sequence ID" value="MBW3363916.1"/>
    <property type="molecule type" value="Genomic_DNA"/>
</dbReference>
<reference evidence="2 3" key="1">
    <citation type="submission" date="2021-07" db="EMBL/GenBank/DDBJ databases">
        <authorList>
            <person name="Kim M.K."/>
        </authorList>
    </citation>
    <scope>NUCLEOTIDE SEQUENCE [LARGE SCALE GENOMIC DNA]</scope>
    <source>
        <strain evidence="2 3">HLY7-15</strain>
    </source>
</reference>
<keyword evidence="1" id="KW-0732">Signal</keyword>
<accession>A0ABS6X7E1</accession>
<proteinExistence type="predicted"/>
<evidence type="ECO:0000313" key="2">
    <source>
        <dbReference type="EMBL" id="MBW3363916.1"/>
    </source>
</evidence>